<evidence type="ECO:0000256" key="1">
    <source>
        <dbReference type="SAM" id="Phobius"/>
    </source>
</evidence>
<keyword evidence="4" id="KW-1185">Reference proteome</keyword>
<evidence type="ECO:0000313" key="4">
    <source>
        <dbReference type="Proteomes" id="UP001187471"/>
    </source>
</evidence>
<keyword evidence="1" id="KW-0812">Transmembrane</keyword>
<keyword evidence="1" id="KW-1133">Transmembrane helix</keyword>
<dbReference type="EMBL" id="JAVXUO010002618">
    <property type="protein sequence ID" value="KAK2971015.1"/>
    <property type="molecule type" value="Genomic_DNA"/>
</dbReference>
<feature type="transmembrane region" description="Helical" evidence="1">
    <location>
        <begin position="297"/>
        <end position="316"/>
    </location>
</feature>
<sequence length="344" mass="38766">MDLIYYKPLYKAAVRGDRKTAERCFDQDKYAVAAKISILFETTVQIAAATGKAIHFVEKLVHMMPPEALFLQSKSGDTALSFAATVSNTKAVTTLVEKNPMIWFGVWNPYSSSIAVPHINYIHDKKLVHNQDLQLIKCLCKEMELISDHSELKPHVAEAVVVAARLNVHEVMELVIEGEMDERDGDFIFDCSSSYCHHSLCSCMTVPGGNNQDSGYPIFSRYQAFIIFAFLDAISLFISYFPLNVLVHPHCTLRRGRISLCSAKEVDNWSSYLVPRDNIYDYSIWYHIISMFSERHAWVLGAMTAFACLPVSSLLFSKTPLLVQVISSTHGLGIFGKQSDRPFF</sequence>
<evidence type="ECO:0000259" key="2">
    <source>
        <dbReference type="Pfam" id="PF13962"/>
    </source>
</evidence>
<feature type="domain" description="PGG" evidence="2">
    <location>
        <begin position="203"/>
        <end position="247"/>
    </location>
</feature>
<dbReference type="PANTHER" id="PTHR24177">
    <property type="entry name" value="CASKIN"/>
    <property type="match status" value="1"/>
</dbReference>
<accession>A0AA88QX95</accession>
<dbReference type="PANTHER" id="PTHR24177:SF435">
    <property type="entry name" value="ANKYRIN REPEAT-CONTAINING PROTEIN NPR4-LIKE"/>
    <property type="match status" value="1"/>
</dbReference>
<dbReference type="GO" id="GO:0016020">
    <property type="term" value="C:membrane"/>
    <property type="evidence" value="ECO:0007669"/>
    <property type="project" value="TreeGrafter"/>
</dbReference>
<dbReference type="Pfam" id="PF13962">
    <property type="entry name" value="PGG"/>
    <property type="match status" value="1"/>
</dbReference>
<organism evidence="3 4">
    <name type="scientific">Escallonia rubra</name>
    <dbReference type="NCBI Taxonomy" id="112253"/>
    <lineage>
        <taxon>Eukaryota</taxon>
        <taxon>Viridiplantae</taxon>
        <taxon>Streptophyta</taxon>
        <taxon>Embryophyta</taxon>
        <taxon>Tracheophyta</taxon>
        <taxon>Spermatophyta</taxon>
        <taxon>Magnoliopsida</taxon>
        <taxon>eudicotyledons</taxon>
        <taxon>Gunneridae</taxon>
        <taxon>Pentapetalae</taxon>
        <taxon>asterids</taxon>
        <taxon>campanulids</taxon>
        <taxon>Escalloniales</taxon>
        <taxon>Escalloniaceae</taxon>
        <taxon>Escallonia</taxon>
    </lineage>
</organism>
<comment type="caution">
    <text evidence="3">The sequence shown here is derived from an EMBL/GenBank/DDBJ whole genome shotgun (WGS) entry which is preliminary data.</text>
</comment>
<dbReference type="AlphaFoldDB" id="A0AA88QX95"/>
<dbReference type="InterPro" id="IPR026961">
    <property type="entry name" value="PGG_dom"/>
</dbReference>
<dbReference type="Proteomes" id="UP001187471">
    <property type="component" value="Unassembled WGS sequence"/>
</dbReference>
<proteinExistence type="predicted"/>
<reference evidence="3" key="1">
    <citation type="submission" date="2022-12" db="EMBL/GenBank/DDBJ databases">
        <title>Draft genome assemblies for two species of Escallonia (Escalloniales).</title>
        <authorList>
            <person name="Chanderbali A."/>
            <person name="Dervinis C."/>
            <person name="Anghel I."/>
            <person name="Soltis D."/>
            <person name="Soltis P."/>
            <person name="Zapata F."/>
        </authorList>
    </citation>
    <scope>NUCLEOTIDE SEQUENCE</scope>
    <source>
        <strain evidence="3">UCBG92.1500</strain>
        <tissue evidence="3">Leaf</tissue>
    </source>
</reference>
<keyword evidence="1" id="KW-0472">Membrane</keyword>
<name>A0AA88QX95_9ASTE</name>
<gene>
    <name evidence="3" type="ORF">RJ640_000364</name>
</gene>
<evidence type="ECO:0000313" key="3">
    <source>
        <dbReference type="EMBL" id="KAK2971015.1"/>
    </source>
</evidence>
<protein>
    <recommendedName>
        <fullName evidence="2">PGG domain-containing protein</fullName>
    </recommendedName>
</protein>
<feature type="transmembrane region" description="Helical" evidence="1">
    <location>
        <begin position="224"/>
        <end position="247"/>
    </location>
</feature>